<dbReference type="AlphaFoldDB" id="D4BEG3"/>
<gene>
    <name evidence="1" type="ORF">CIT292_08896</name>
</gene>
<reference evidence="1 2" key="1">
    <citation type="submission" date="2010-02" db="EMBL/GenBank/DDBJ databases">
        <authorList>
            <person name="Weinstock G."/>
            <person name="Sodergren E."/>
            <person name="Clifton S."/>
            <person name="Fulton L."/>
            <person name="Fulton B."/>
            <person name="Courtney L."/>
            <person name="Fronick C."/>
            <person name="Harrison M."/>
            <person name="Strong C."/>
            <person name="Farmer C."/>
            <person name="Delahaunty K."/>
            <person name="Markovic C."/>
            <person name="Hall O."/>
            <person name="Minx P."/>
            <person name="Tomlinson C."/>
            <person name="Mitreva M."/>
            <person name="Nelson J."/>
            <person name="Hou S."/>
            <person name="Wollam A."/>
            <person name="Pepin K.H."/>
            <person name="Johnson M."/>
            <person name="Bhonagiri V."/>
            <person name="Zhang X."/>
            <person name="Suruliraj S."/>
            <person name="Warren W."/>
            <person name="Chinwalla A."/>
            <person name="Mardis E.R."/>
            <person name="Wilson R.K."/>
        </authorList>
    </citation>
    <scope>NUCLEOTIDE SEQUENCE [LARGE SCALE GENOMIC DNA]</scope>
    <source>
        <strain evidence="1 2">ATCC 29220</strain>
    </source>
</reference>
<dbReference type="RefSeq" id="WP_006686186.1">
    <property type="nucleotide sequence ID" value="NZ_GG730300.1"/>
</dbReference>
<evidence type="ECO:0000313" key="1">
    <source>
        <dbReference type="EMBL" id="EFE07713.1"/>
    </source>
</evidence>
<comment type="caution">
    <text evidence="1">The sequence shown here is derived from an EMBL/GenBank/DDBJ whole genome shotgun (WGS) entry which is preliminary data.</text>
</comment>
<proteinExistence type="predicted"/>
<organism evidence="1 2">
    <name type="scientific">Citrobacter youngae ATCC 29220</name>
    <dbReference type="NCBI Taxonomy" id="500640"/>
    <lineage>
        <taxon>Bacteria</taxon>
        <taxon>Pseudomonadati</taxon>
        <taxon>Pseudomonadota</taxon>
        <taxon>Gammaproteobacteria</taxon>
        <taxon>Enterobacterales</taxon>
        <taxon>Enterobacteriaceae</taxon>
        <taxon>Citrobacter</taxon>
        <taxon>Citrobacter freundii complex</taxon>
    </lineage>
</organism>
<name>D4BEG3_9ENTR</name>
<dbReference type="HOGENOM" id="CLU_3287093_0_0_6"/>
<sequence length="40" mass="4690">MKHNLNEDDFHDSLIHGIVFYSEPGEFSSDIALDIDYIYE</sequence>
<accession>D4BEG3</accession>
<evidence type="ECO:0000313" key="2">
    <source>
        <dbReference type="Proteomes" id="UP000003880"/>
    </source>
</evidence>
<dbReference type="Proteomes" id="UP000003880">
    <property type="component" value="Unassembled WGS sequence"/>
</dbReference>
<dbReference type="EMBL" id="ABWL02000013">
    <property type="protein sequence ID" value="EFE07713.1"/>
    <property type="molecule type" value="Genomic_DNA"/>
</dbReference>
<protein>
    <submittedName>
        <fullName evidence="1">Uncharacterized protein</fullName>
    </submittedName>
</protein>